<protein>
    <submittedName>
        <fullName evidence="8">CoA pyrophosphatase</fullName>
    </submittedName>
</protein>
<dbReference type="Pfam" id="PF00293">
    <property type="entry name" value="NUDIX"/>
    <property type="match status" value="1"/>
</dbReference>
<evidence type="ECO:0000313" key="9">
    <source>
        <dbReference type="Proteomes" id="UP001056426"/>
    </source>
</evidence>
<comment type="cofactor">
    <cofactor evidence="2">
        <name>Mg(2+)</name>
        <dbReference type="ChEBI" id="CHEBI:18420"/>
    </cofactor>
</comment>
<evidence type="ECO:0000256" key="5">
    <source>
        <dbReference type="ARBA" id="ARBA00022842"/>
    </source>
</evidence>
<dbReference type="InterPro" id="IPR015797">
    <property type="entry name" value="NUDIX_hydrolase-like_dom_sf"/>
</dbReference>
<evidence type="ECO:0000256" key="2">
    <source>
        <dbReference type="ARBA" id="ARBA00001946"/>
    </source>
</evidence>
<dbReference type="SUPFAM" id="SSF55811">
    <property type="entry name" value="Nudix"/>
    <property type="match status" value="1"/>
</dbReference>
<dbReference type="PANTHER" id="PTHR12992">
    <property type="entry name" value="NUDIX HYDROLASE"/>
    <property type="match status" value="1"/>
</dbReference>
<dbReference type="GO" id="GO:0046872">
    <property type="term" value="F:metal ion binding"/>
    <property type="evidence" value="ECO:0007669"/>
    <property type="project" value="UniProtKB-KW"/>
</dbReference>
<dbReference type="KEGG" id="alkq:M9189_02510"/>
<dbReference type="RefSeq" id="WP_250724373.1">
    <property type="nucleotide sequence ID" value="NZ_CP098400.1"/>
</dbReference>
<keyword evidence="5" id="KW-0460">Magnesium</keyword>
<feature type="domain" description="Nudix hydrolase" evidence="7">
    <location>
        <begin position="42"/>
        <end position="175"/>
    </location>
</feature>
<evidence type="ECO:0000256" key="6">
    <source>
        <dbReference type="ARBA" id="ARBA00023211"/>
    </source>
</evidence>
<sequence>MASWKLILKEALRPPLPGPAAHAKMLPDNAPEFSWNHDKSKGIQSSVLILLYPYEDRILIPFIQRPVYPGYHSGQISLPGGKCEDVDSSYWETALRETREELGIDTDEVEYLGQLSRIYIDRSNFFVNPQVGFLKYTPQFNPDPKEVAEVLKADITELATQPRVTDTMLHPTGIPVEMPYFNAGGKHIWGATAMIICELIQTLNTKYPAWINALHSCSGHTSPESL</sequence>
<dbReference type="Gene3D" id="3.90.79.10">
    <property type="entry name" value="Nucleoside Triphosphate Pyrophosphohydrolase"/>
    <property type="match status" value="1"/>
</dbReference>
<evidence type="ECO:0000256" key="4">
    <source>
        <dbReference type="ARBA" id="ARBA00022801"/>
    </source>
</evidence>
<gene>
    <name evidence="8" type="ORF">M9189_02510</name>
</gene>
<comment type="cofactor">
    <cofactor evidence="1">
        <name>Mn(2+)</name>
        <dbReference type="ChEBI" id="CHEBI:29035"/>
    </cofactor>
</comment>
<organism evidence="8 9">
    <name type="scientific">Xiashengella succiniciproducens</name>
    <dbReference type="NCBI Taxonomy" id="2949635"/>
    <lineage>
        <taxon>Bacteria</taxon>
        <taxon>Pseudomonadati</taxon>
        <taxon>Bacteroidota</taxon>
        <taxon>Bacteroidia</taxon>
        <taxon>Marinilabiliales</taxon>
        <taxon>Marinilabiliaceae</taxon>
        <taxon>Xiashengella</taxon>
    </lineage>
</organism>
<dbReference type="InterPro" id="IPR000086">
    <property type="entry name" value="NUDIX_hydrolase_dom"/>
</dbReference>
<dbReference type="PANTHER" id="PTHR12992:SF11">
    <property type="entry name" value="MITOCHONDRIAL COENZYME A DIPHOSPHATASE NUDT8"/>
    <property type="match status" value="1"/>
</dbReference>
<reference evidence="8" key="1">
    <citation type="submission" date="2022-05" db="EMBL/GenBank/DDBJ databases">
        <authorList>
            <person name="Sun X."/>
        </authorList>
    </citation>
    <scope>NUCLEOTIDE SEQUENCE</scope>
    <source>
        <strain evidence="8">Ai-910</strain>
    </source>
</reference>
<keyword evidence="9" id="KW-1185">Reference proteome</keyword>
<evidence type="ECO:0000259" key="7">
    <source>
        <dbReference type="PROSITE" id="PS51462"/>
    </source>
</evidence>
<keyword evidence="6" id="KW-0464">Manganese</keyword>
<evidence type="ECO:0000256" key="3">
    <source>
        <dbReference type="ARBA" id="ARBA00022723"/>
    </source>
</evidence>
<dbReference type="CDD" id="cd03426">
    <property type="entry name" value="NUDIX_CoAse_Nudt7"/>
    <property type="match status" value="1"/>
</dbReference>
<proteinExistence type="predicted"/>
<accession>A0A9J6ZSN4</accession>
<keyword evidence="4" id="KW-0378">Hydrolase</keyword>
<reference evidence="8" key="2">
    <citation type="submission" date="2022-06" db="EMBL/GenBank/DDBJ databases">
        <title>Xiashengella guii gen. nov. sp. nov., a bacterium isolated form anaerobic digestion tank.</title>
        <authorList>
            <person name="Huang H."/>
        </authorList>
    </citation>
    <scope>NUCLEOTIDE SEQUENCE</scope>
    <source>
        <strain evidence="8">Ai-910</strain>
    </source>
</reference>
<evidence type="ECO:0000256" key="1">
    <source>
        <dbReference type="ARBA" id="ARBA00001936"/>
    </source>
</evidence>
<keyword evidence="3" id="KW-0479">Metal-binding</keyword>
<name>A0A9J6ZSN4_9BACT</name>
<dbReference type="GO" id="GO:0010945">
    <property type="term" value="F:coenzyme A diphosphatase activity"/>
    <property type="evidence" value="ECO:0007669"/>
    <property type="project" value="InterPro"/>
</dbReference>
<dbReference type="PROSITE" id="PS51462">
    <property type="entry name" value="NUDIX"/>
    <property type="match status" value="1"/>
</dbReference>
<evidence type="ECO:0000313" key="8">
    <source>
        <dbReference type="EMBL" id="URW80232.1"/>
    </source>
</evidence>
<dbReference type="InterPro" id="IPR045121">
    <property type="entry name" value="CoAse"/>
</dbReference>
<dbReference type="AlphaFoldDB" id="A0A9J6ZSN4"/>
<dbReference type="Proteomes" id="UP001056426">
    <property type="component" value="Chromosome"/>
</dbReference>
<dbReference type="EMBL" id="CP098400">
    <property type="protein sequence ID" value="URW80232.1"/>
    <property type="molecule type" value="Genomic_DNA"/>
</dbReference>